<evidence type="ECO:0000256" key="7">
    <source>
        <dbReference type="ARBA" id="ARBA00023157"/>
    </source>
</evidence>
<feature type="repeat" description="CSPG" evidence="9">
    <location>
        <begin position="1350"/>
        <end position="1442"/>
    </location>
</feature>
<dbReference type="Pfam" id="PF16184">
    <property type="entry name" value="Cadherin_3"/>
    <property type="match status" value="12"/>
</dbReference>
<dbReference type="Gene3D" id="3.10.100.10">
    <property type="entry name" value="Mannose-Binding Protein A, subunit A"/>
    <property type="match status" value="1"/>
</dbReference>
<dbReference type="InterPro" id="IPR038081">
    <property type="entry name" value="CalX-like_sf"/>
</dbReference>
<dbReference type="InterPro" id="IPR051561">
    <property type="entry name" value="FRAS1_ECM"/>
</dbReference>
<feature type="repeat" description="CSPG" evidence="9">
    <location>
        <begin position="1463"/>
        <end position="1552"/>
    </location>
</feature>
<dbReference type="SUPFAM" id="SSF141072">
    <property type="entry name" value="CalX-like"/>
    <property type="match status" value="1"/>
</dbReference>
<dbReference type="CDD" id="cd00037">
    <property type="entry name" value="CLECT"/>
    <property type="match status" value="1"/>
</dbReference>
<dbReference type="InterPro" id="IPR018378">
    <property type="entry name" value="C-type_lectin_CS"/>
</dbReference>
<comment type="similarity">
    <text evidence="1">Belongs to the FRAS1 family.</text>
</comment>
<dbReference type="InterPro" id="IPR045658">
    <property type="entry name" value="FRAS1-rel_N"/>
</dbReference>
<feature type="repeat" description="CSPG" evidence="9">
    <location>
        <begin position="489"/>
        <end position="583"/>
    </location>
</feature>
<evidence type="ECO:0000259" key="12">
    <source>
        <dbReference type="PROSITE" id="PS50041"/>
    </source>
</evidence>
<dbReference type="SMART" id="SM00034">
    <property type="entry name" value="CLECT"/>
    <property type="match status" value="1"/>
</dbReference>
<sequence>MLQTVFHLVTLLVSIPTVIGQLVAVNNGLTVMIGRTKFLDPADLTFNLPDVDEGECKVEVVLNEPMTQRVGVLTPQVFDCNFYSTTVQYKHNGSPILLSDTIKLKVYHLTDSQTQTQIFDLNIEIEKIGYKVFFPISSLRVEDFLGMSNTLDRHVLEFLYNRVTGASCVVTFSRVLDHQPQFGQLVTGDGEHRKVLRYFKESCDDFLKMGIRYEHLLPPSPDIDYVALAVTTIDPLDNNREYQEKLFLPVHIMPGFKNQKPSASFISMYVLDADEFVLTTITPFVLSSQDEETPNSQLVFNISHPLEKGQGEIVHLNDLSKPVTSFSQIDVDNFNIAYNPPNISYSERKVYNIELTVYDGYFEASEPIMLMLAVRSSSTNAPRVSLNKGLTMLEGQSRPITLENLQVVDNDNLKDVRLIVIGGLQHGTLKQNGHPIIMFTPFDLQHGTVNYYHDDSDSTRDKIELRLTDGTHSSRLSLPINILPKDDSPPFLITNVLFQLNEGETVLIGKEMLHATDADSSDDYITYKITQQPNGGEIIKKFSWDSYGHPVDQFTQKDLFRGLIYYRHLGQEIFQDFFSFVLLDSHVPPNESPEHSVIIHIESVDDLQPQPIRGTHQAIRLKETDINFIERNNLQYTDVESADMELVYTITTPPYFADTHSLNDAGRVFSTNGLTMLMKDPTVVPLRTFTQHEINHRKVAYMPPFREIGATDRQIQFIFSVSDPYGNTVVGQIFNITVLPVNNQSPVIYTSDMIINEGGSLIMGPSLLAAADKDTSLTDLIFSVERLPQYGVLEKDAVVMDTGDTFNIDDVNSFKIRYTHDGSEVEADNCALSISDGVQSTSEDIFFKIIPINDQLPQLNAGLNPNIRVPESGHMTLTPRMLSAIDSDTNDMVLNFIIVSPPVRGIMQRDFATVTTFTQRDIVDGNIRYVHTGGEIGPRPVFDRVTILVSDQIIPSTSNLPLHDLNITIVPINNQPPNILLFDAIHVPEGGKWGLTRNVLDVNDPDTDADQIMLIITSQPTWGYLENILPSPGHEKSNAGKRISSFSFKDVVDGNIYFMQSVHEGVEPTSDWFVVYADDGKNISPQVTLNVMILPQNDEVPNFVSNDITLNEGSVYRLDQATMNIVDIDVPQETLVVSISKQPEHGYVIDMSSYRRKRHAPGEKYGERQPEVIHEFTVDAFLTSLELVYQHDGSESTSDQLGVRLTDGVHTVRKTININIIPMNDEPPVVIKNTGVTINMHETVILSAVVLQARDVDTTDANLIYTVHNTPDKGILQVKKTYLRQLPRWEPVDLYSNFTQHDVNMNLLRYAHTGGLGSKANDKFRFTVTDGKHTTRRETFDINILNTKKDDIMVTSGDVEVGEGNVVVITTDTLSASDNTNLLDEIVFTVVDPPTEGQIEEISHPGIKINSFTLLDLVARTVVYKHMRNNGINKDSMNFIVSNGLSSRNGTLRIHVIPIDDALPIMYVNTDFAVDAGSARLLTESDLLLVDPDSDNQELTYIVIKPPEFGHLLKQGQPVHHKFTQTDINNLHILYKQDGGRSREDAIFLIASDNTNAGFIVDEDVRYEPIEFRIQINAVRSEYPHIINNQPATTLDDYNGRYGYTLTNFNLKVMDKDSLDSNIIYVVTRLPLFGYLEFKGGRQFFHRTFTQEDVNNLNVIYFMHDELKQTNDSFEFEVHDSHQNKLSNQRFDLHWTIIQMVRAEYVVCENIGTLSVNIQRLGHLAESSFITVKVKGVSATYETDFVPSTAELIQFDPGVAIATWNVLIVDDGLEENEERFRVMLKSPINAILGDNEKATVLIVDSRNGQCDSGIYPDIISKSPDRSADSVVRSDDTSRVGSYVFQTGGNKAQVSSQVIFSNATSTVWRNHGLISVRTDQDSPETQESPGVPDRLEGSILSPRITITDPRSPQEQTEDKETTVIRVSGPSRCNESSVGVLHFDTSANKMYQCDGYRWIQWSESETNKQKSNHCNKGWSYHKNLCYRVGGEEKTWNDAQRTCRELYYGNLPSVSSNEDQNWLWVFAGGRSVWIGLNDKYVEGNWEWIDGSPLTFTSWKRGNPKPESPTDRNCAMLGPRLRWQDKHCDRVTSTFVCAVPTTRRNRR</sequence>
<evidence type="ECO:0000313" key="13">
    <source>
        <dbReference type="Proteomes" id="UP000694865"/>
    </source>
</evidence>
<dbReference type="InterPro" id="IPR039005">
    <property type="entry name" value="CSPG_rpt"/>
</dbReference>
<gene>
    <name evidence="14" type="primary">FREM1</name>
</gene>
<feature type="signal peptide" evidence="11">
    <location>
        <begin position="1"/>
        <end position="20"/>
    </location>
</feature>
<feature type="chain" id="PRO_5046450215" evidence="11">
    <location>
        <begin position="21"/>
        <end position="2103"/>
    </location>
</feature>
<feature type="domain" description="C-type lectin" evidence="12">
    <location>
        <begin position="1979"/>
        <end position="2086"/>
    </location>
</feature>
<feature type="repeat" description="CSPG" evidence="9">
    <location>
        <begin position="1099"/>
        <end position="1206"/>
    </location>
</feature>
<reference evidence="14" key="1">
    <citation type="submission" date="2025-08" db="UniProtKB">
        <authorList>
            <consortium name="RefSeq"/>
        </authorList>
    </citation>
    <scope>IDENTIFICATION</scope>
    <source>
        <tissue evidence="14">Testes</tissue>
    </source>
</reference>
<evidence type="ECO:0000256" key="5">
    <source>
        <dbReference type="ARBA" id="ARBA00022837"/>
    </source>
</evidence>
<evidence type="ECO:0000256" key="3">
    <source>
        <dbReference type="ARBA" id="ARBA00022729"/>
    </source>
</evidence>
<feature type="repeat" description="CSPG" evidence="9">
    <location>
        <begin position="744"/>
        <end position="835"/>
    </location>
</feature>
<dbReference type="PROSITE" id="PS00615">
    <property type="entry name" value="C_TYPE_LECTIN_1"/>
    <property type="match status" value="1"/>
</dbReference>
<dbReference type="PROSITE" id="PS51854">
    <property type="entry name" value="CSPG"/>
    <property type="match status" value="12"/>
</dbReference>
<dbReference type="Pfam" id="PF03160">
    <property type="entry name" value="Calx-beta"/>
    <property type="match status" value="1"/>
</dbReference>
<dbReference type="Pfam" id="PF19309">
    <property type="entry name" value="Frem_N"/>
    <property type="match status" value="1"/>
</dbReference>
<keyword evidence="6" id="KW-0130">Cell adhesion</keyword>
<name>A0ABM0M806_SACKO</name>
<keyword evidence="2" id="KW-0479">Metal-binding</keyword>
<evidence type="ECO:0000256" key="6">
    <source>
        <dbReference type="ARBA" id="ARBA00022889"/>
    </source>
</evidence>
<dbReference type="RefSeq" id="XP_006816147.1">
    <property type="nucleotide sequence ID" value="XM_006816084.1"/>
</dbReference>
<dbReference type="InterPro" id="IPR016186">
    <property type="entry name" value="C-type_lectin-like/link_sf"/>
</dbReference>
<evidence type="ECO:0000256" key="9">
    <source>
        <dbReference type="PROSITE-ProRule" id="PRU01201"/>
    </source>
</evidence>
<keyword evidence="5" id="KW-0106">Calcium</keyword>
<evidence type="ECO:0000256" key="8">
    <source>
        <dbReference type="ARBA" id="ARBA00023180"/>
    </source>
</evidence>
<keyword evidence="7" id="KW-1015">Disulfide bond</keyword>
<feature type="repeat" description="CSPG" evidence="9">
    <location>
        <begin position="610"/>
        <end position="722"/>
    </location>
</feature>
<protein>
    <submittedName>
        <fullName evidence="14">FRAS1-related extracellular matrix protein 1</fullName>
    </submittedName>
</protein>
<feature type="repeat" description="CSPG" evidence="9">
    <location>
        <begin position="976"/>
        <end position="1078"/>
    </location>
</feature>
<accession>A0ABM0M806</accession>
<evidence type="ECO:0000256" key="11">
    <source>
        <dbReference type="SAM" id="SignalP"/>
    </source>
</evidence>
<evidence type="ECO:0000256" key="2">
    <source>
        <dbReference type="ARBA" id="ARBA00022723"/>
    </source>
</evidence>
<dbReference type="Proteomes" id="UP000694865">
    <property type="component" value="Unplaced"/>
</dbReference>
<organism evidence="13 14">
    <name type="scientific">Saccoglossus kowalevskii</name>
    <name type="common">Acorn worm</name>
    <dbReference type="NCBI Taxonomy" id="10224"/>
    <lineage>
        <taxon>Eukaryota</taxon>
        <taxon>Metazoa</taxon>
        <taxon>Hemichordata</taxon>
        <taxon>Enteropneusta</taxon>
        <taxon>Harrimaniidae</taxon>
        <taxon>Saccoglossus</taxon>
    </lineage>
</organism>
<dbReference type="InterPro" id="IPR001304">
    <property type="entry name" value="C-type_lectin-like"/>
</dbReference>
<dbReference type="PANTHER" id="PTHR45739:SF11">
    <property type="entry name" value="FRAS1-RELATED EXTRACELLULAR MATRIX PROTEIN 1-LIKE ISOFORM X1"/>
    <property type="match status" value="1"/>
</dbReference>
<dbReference type="GeneID" id="100375522"/>
<dbReference type="PANTHER" id="PTHR45739">
    <property type="entry name" value="MATRIX PROTEIN, PUTATIVE-RELATED"/>
    <property type="match status" value="1"/>
</dbReference>
<evidence type="ECO:0000256" key="10">
    <source>
        <dbReference type="SAM" id="MobiDB-lite"/>
    </source>
</evidence>
<keyword evidence="3 11" id="KW-0732">Signal</keyword>
<dbReference type="InterPro" id="IPR016187">
    <property type="entry name" value="CTDL_fold"/>
</dbReference>
<dbReference type="SUPFAM" id="SSF56436">
    <property type="entry name" value="C-type lectin-like"/>
    <property type="match status" value="1"/>
</dbReference>
<proteinExistence type="inferred from homology"/>
<dbReference type="InterPro" id="IPR003644">
    <property type="entry name" value="Calx_beta"/>
</dbReference>
<feature type="repeat" description="CSPG" evidence="9">
    <location>
        <begin position="381"/>
        <end position="468"/>
    </location>
</feature>
<evidence type="ECO:0000256" key="4">
    <source>
        <dbReference type="ARBA" id="ARBA00022737"/>
    </source>
</evidence>
<dbReference type="Gene3D" id="2.60.40.2030">
    <property type="match status" value="1"/>
</dbReference>
<feature type="repeat" description="CSPG" evidence="9">
    <location>
        <begin position="858"/>
        <end position="950"/>
    </location>
</feature>
<dbReference type="SMART" id="SM00237">
    <property type="entry name" value="Calx_beta"/>
    <property type="match status" value="1"/>
</dbReference>
<evidence type="ECO:0000256" key="1">
    <source>
        <dbReference type="ARBA" id="ARBA00005529"/>
    </source>
</evidence>
<feature type="repeat" description="CSPG" evidence="9">
    <location>
        <begin position="1227"/>
        <end position="1329"/>
    </location>
</feature>
<dbReference type="Pfam" id="PF00059">
    <property type="entry name" value="Lectin_C"/>
    <property type="match status" value="1"/>
</dbReference>
<feature type="region of interest" description="Disordered" evidence="10">
    <location>
        <begin position="1873"/>
        <end position="1920"/>
    </location>
</feature>
<keyword evidence="13" id="KW-1185">Reference proteome</keyword>
<keyword evidence="8" id="KW-0325">Glycoprotein</keyword>
<dbReference type="PROSITE" id="PS50041">
    <property type="entry name" value="C_TYPE_LECTIN_2"/>
    <property type="match status" value="1"/>
</dbReference>
<feature type="repeat" description="CSPG" evidence="9">
    <location>
        <begin position="1583"/>
        <end position="1679"/>
    </location>
</feature>
<feature type="repeat" description="CSPG" evidence="9">
    <location>
        <begin position="260"/>
        <end position="356"/>
    </location>
</feature>
<evidence type="ECO:0000313" key="14">
    <source>
        <dbReference type="RefSeq" id="XP_006816147.1"/>
    </source>
</evidence>
<keyword evidence="4" id="KW-0677">Repeat</keyword>